<dbReference type="GO" id="GO:0016787">
    <property type="term" value="F:hydrolase activity"/>
    <property type="evidence" value="ECO:0007669"/>
    <property type="project" value="UniProtKB-KW"/>
</dbReference>
<protein>
    <submittedName>
        <fullName evidence="2">Alpha/beta fold hydrolase</fullName>
    </submittedName>
</protein>
<dbReference type="InterPro" id="IPR051321">
    <property type="entry name" value="PHA/PHB_synthase"/>
</dbReference>
<dbReference type="PANTHER" id="PTHR36837:SF2">
    <property type="entry name" value="POLY(3-HYDROXYALKANOATE) POLYMERASE SUBUNIT PHAC"/>
    <property type="match status" value="1"/>
</dbReference>
<comment type="caution">
    <text evidence="2">The sequence shown here is derived from an EMBL/GenBank/DDBJ whole genome shotgun (WGS) entry which is preliminary data.</text>
</comment>
<evidence type="ECO:0000259" key="1">
    <source>
        <dbReference type="Pfam" id="PF00561"/>
    </source>
</evidence>
<evidence type="ECO:0000313" key="3">
    <source>
        <dbReference type="Proteomes" id="UP001290455"/>
    </source>
</evidence>
<dbReference type="Pfam" id="PF00561">
    <property type="entry name" value="Abhydrolase_1"/>
    <property type="match status" value="1"/>
</dbReference>
<dbReference type="Proteomes" id="UP001290455">
    <property type="component" value="Unassembled WGS sequence"/>
</dbReference>
<dbReference type="Gene3D" id="3.40.50.1820">
    <property type="entry name" value="alpha/beta hydrolase"/>
    <property type="match status" value="1"/>
</dbReference>
<reference evidence="2 3" key="1">
    <citation type="submission" date="2023-11" db="EMBL/GenBank/DDBJ databases">
        <title>Bacillus jintuensis, isolated from a mudflat on the Beibu Gulf coast.</title>
        <authorList>
            <person name="Li M."/>
        </authorList>
    </citation>
    <scope>NUCLEOTIDE SEQUENCE [LARGE SCALE GENOMIC DNA]</scope>
    <source>
        <strain evidence="2 3">31A1R</strain>
    </source>
</reference>
<accession>A0ABU5IYA3</accession>
<feature type="domain" description="AB hydrolase-1" evidence="1">
    <location>
        <begin position="73"/>
        <end position="319"/>
    </location>
</feature>
<keyword evidence="3" id="KW-1185">Reference proteome</keyword>
<dbReference type="InterPro" id="IPR000073">
    <property type="entry name" value="AB_hydrolase_1"/>
</dbReference>
<sequence length="342" mass="38788">MEGNKEILRWKGFWSVFGGHEPPSATTPRKSIWKKNKTTLWYYPAKKKKFQTPLFLVYSLVNQPFILDLSPNISLIEAFVDEGYDVYLIDFGIPRYEDKDITLDNYIVGFIKKGVQKALTHSKAKDITVMGFCLGGTLAAIYTAIATEPIKNLILTVTPIDFSTVPAYDKWALALRNEKIDFDEFIDTIGLIPANFIEAGVRLVTAPVYFSHYLSLLNRGYEKHYVDKWILFNKWTSGHIPFPGATLKQLVNDLGKHNKLVTGELKINNQTVDLRNIKSNLLVVASDFDQLVPKEQTYPIVELASSEDKKYELLPSGHTGLTAKKGLPIYLKEWLPSRSNPI</sequence>
<dbReference type="RefSeq" id="WP_322446396.1">
    <property type="nucleotide sequence ID" value="NZ_JAXOFX010000005.1"/>
</dbReference>
<name>A0ABU5IYA3_9BACI</name>
<dbReference type="SUPFAM" id="SSF53474">
    <property type="entry name" value="alpha/beta-Hydrolases"/>
    <property type="match status" value="1"/>
</dbReference>
<keyword evidence="2" id="KW-0378">Hydrolase</keyword>
<gene>
    <name evidence="2" type="ORF">SM124_10085</name>
</gene>
<dbReference type="PANTHER" id="PTHR36837">
    <property type="entry name" value="POLY(3-HYDROXYALKANOATE) POLYMERASE SUBUNIT PHAC"/>
    <property type="match status" value="1"/>
</dbReference>
<dbReference type="InterPro" id="IPR029058">
    <property type="entry name" value="AB_hydrolase_fold"/>
</dbReference>
<dbReference type="EMBL" id="JAXOFX010000005">
    <property type="protein sequence ID" value="MDZ5472096.1"/>
    <property type="molecule type" value="Genomic_DNA"/>
</dbReference>
<proteinExistence type="predicted"/>
<evidence type="ECO:0000313" key="2">
    <source>
        <dbReference type="EMBL" id="MDZ5472096.1"/>
    </source>
</evidence>
<organism evidence="2 3">
    <name type="scientific">Robertmurraya mangrovi</name>
    <dbReference type="NCBI Taxonomy" id="3098077"/>
    <lineage>
        <taxon>Bacteria</taxon>
        <taxon>Bacillati</taxon>
        <taxon>Bacillota</taxon>
        <taxon>Bacilli</taxon>
        <taxon>Bacillales</taxon>
        <taxon>Bacillaceae</taxon>
        <taxon>Robertmurraya</taxon>
    </lineage>
</organism>